<reference evidence="2" key="1">
    <citation type="journal article" date="2019" name="Int. J. Syst. Evol. Microbiol.">
        <title>The Global Catalogue of Microorganisms (GCM) 10K type strain sequencing project: providing services to taxonomists for standard genome sequencing and annotation.</title>
        <authorList>
            <consortium name="The Broad Institute Genomics Platform"/>
            <consortium name="The Broad Institute Genome Sequencing Center for Infectious Disease"/>
            <person name="Wu L."/>
            <person name="Ma J."/>
        </authorList>
    </citation>
    <scope>NUCLEOTIDE SEQUENCE [LARGE SCALE GENOMIC DNA]</scope>
    <source>
        <strain evidence="2">JCM 17106</strain>
    </source>
</reference>
<organism evidence="1 2">
    <name type="scientific">Aquimarina addita</name>
    <dbReference type="NCBI Taxonomy" id="870485"/>
    <lineage>
        <taxon>Bacteria</taxon>
        <taxon>Pseudomonadati</taxon>
        <taxon>Bacteroidota</taxon>
        <taxon>Flavobacteriia</taxon>
        <taxon>Flavobacteriales</taxon>
        <taxon>Flavobacteriaceae</taxon>
        <taxon>Aquimarina</taxon>
    </lineage>
</organism>
<proteinExistence type="predicted"/>
<gene>
    <name evidence="1" type="ORF">GCM10022393_43260</name>
</gene>
<evidence type="ECO:0000313" key="1">
    <source>
        <dbReference type="EMBL" id="GAA3523757.1"/>
    </source>
</evidence>
<name>A0ABP6UW08_9FLAO</name>
<keyword evidence="2" id="KW-1185">Reference proteome</keyword>
<dbReference type="EMBL" id="BAABCW010000041">
    <property type="protein sequence ID" value="GAA3523757.1"/>
    <property type="molecule type" value="Genomic_DNA"/>
</dbReference>
<dbReference type="RefSeq" id="WP_344931027.1">
    <property type="nucleotide sequence ID" value="NZ_BAABCW010000041.1"/>
</dbReference>
<comment type="caution">
    <text evidence="1">The sequence shown here is derived from an EMBL/GenBank/DDBJ whole genome shotgun (WGS) entry which is preliminary data.</text>
</comment>
<accession>A0ABP6UW08</accession>
<evidence type="ECO:0000313" key="2">
    <source>
        <dbReference type="Proteomes" id="UP001500459"/>
    </source>
</evidence>
<protein>
    <submittedName>
        <fullName evidence="1">Uncharacterized protein</fullName>
    </submittedName>
</protein>
<sequence length="123" mass="14926">MSDTTFFKGFIFKKNKDNVLSNQAVRLKTSIDSFYETNNKILVDFFKGLKRFNEEKFNTNLIFEDYYGNKLTYFEFYFLNRNNIQIISRLNQLIYWVNQQRLGYLNAIIQYLTFYYNSDCITT</sequence>
<dbReference type="Proteomes" id="UP001500459">
    <property type="component" value="Unassembled WGS sequence"/>
</dbReference>